<dbReference type="InterPro" id="IPR022742">
    <property type="entry name" value="Hydrolase_4"/>
</dbReference>
<name>A0A378J099_9GAMM</name>
<dbReference type="Proteomes" id="UP000254677">
    <property type="component" value="Unassembled WGS sequence"/>
</dbReference>
<dbReference type="EMBL" id="UGOA01000001">
    <property type="protein sequence ID" value="STX40748.1"/>
    <property type="molecule type" value="Genomic_DNA"/>
</dbReference>
<dbReference type="PANTHER" id="PTHR39624">
    <property type="entry name" value="PROTEIN INVOLVED IN RIMO-MEDIATED BETA-METHYLTHIOLATION OF RIBOSOMAL PROTEIN S12 YCAO"/>
    <property type="match status" value="1"/>
</dbReference>
<dbReference type="InterPro" id="IPR029058">
    <property type="entry name" value="AB_hydrolase_fold"/>
</dbReference>
<dbReference type="PANTHER" id="PTHR39624:SF2">
    <property type="entry name" value="OSMC-LIKE PROTEIN"/>
    <property type="match status" value="1"/>
</dbReference>
<dbReference type="AlphaFoldDB" id="A0A378J099"/>
<gene>
    <name evidence="2" type="ORF">NCTC13292_00474</name>
</gene>
<evidence type="ECO:0000313" key="2">
    <source>
        <dbReference type="EMBL" id="STX40748.1"/>
    </source>
</evidence>
<evidence type="ECO:0000313" key="3">
    <source>
        <dbReference type="Proteomes" id="UP000254677"/>
    </source>
</evidence>
<reference evidence="2 3" key="1">
    <citation type="submission" date="2018-06" db="EMBL/GenBank/DDBJ databases">
        <authorList>
            <consortium name="Pathogen Informatics"/>
            <person name="Doyle S."/>
        </authorList>
    </citation>
    <scope>NUCLEOTIDE SEQUENCE [LARGE SCALE GENOMIC DNA]</scope>
    <source>
        <strain evidence="2 3">NCTC13292</strain>
    </source>
</reference>
<dbReference type="SUPFAM" id="SSF82784">
    <property type="entry name" value="OsmC-like"/>
    <property type="match status" value="1"/>
</dbReference>
<dbReference type="InterPro" id="IPR003718">
    <property type="entry name" value="OsmC/Ohr_fam"/>
</dbReference>
<sequence>MQKTIYFYSNNIKLEGKLELPVSECFGYVLFAHCFTCGKDIAAARSISKELALNGFAVLRFDFTGLGRSEGNFSETNFSSNVDDLVAAADFLRNEYQAPVMLIGHSLGGAAVLLAAKQIKEVQAVATIGAPATAHHVKEHFSADLTEIENKGSAKVHLGPKQFSIKKQFLEDIDQYQQTIKSTKGKALLIMHSPIDKIVSIDEAEKLYKAAAHPKSFISLDKADHLLGRQEDAQYAAKVITAWASRYLVNLPAEEKQSKSVDEGHVVVEEKDHMFTQRVYSDDHQWLADEPEQAGGQNLGPDPYEHLLAALGACTAMTIRLVANKNQWPLDSVQVELSHARLHQKDCDECDDSTGYMETIKRTVTVKGNLSNLQKERLEQIADRCPVHKTLSQKINIKTKIEY</sequence>
<organism evidence="2 3">
    <name type="scientific">Legionella donaldsonii</name>
    <dbReference type="NCBI Taxonomy" id="45060"/>
    <lineage>
        <taxon>Bacteria</taxon>
        <taxon>Pseudomonadati</taxon>
        <taxon>Pseudomonadota</taxon>
        <taxon>Gammaproteobacteria</taxon>
        <taxon>Legionellales</taxon>
        <taxon>Legionellaceae</taxon>
        <taxon>Legionella</taxon>
    </lineage>
</organism>
<dbReference type="InterPro" id="IPR015946">
    <property type="entry name" value="KH_dom-like_a/b"/>
</dbReference>
<keyword evidence="2" id="KW-0378">Hydrolase</keyword>
<dbReference type="Gene3D" id="3.40.50.1820">
    <property type="entry name" value="alpha/beta hydrolase"/>
    <property type="match status" value="1"/>
</dbReference>
<dbReference type="Pfam" id="PF12146">
    <property type="entry name" value="Hydrolase_4"/>
    <property type="match status" value="1"/>
</dbReference>
<dbReference type="Gene3D" id="3.30.300.20">
    <property type="match status" value="1"/>
</dbReference>
<dbReference type="InterPro" id="IPR036102">
    <property type="entry name" value="OsmC/Ohrsf"/>
</dbReference>
<accession>A0A378J099</accession>
<dbReference type="Pfam" id="PF02566">
    <property type="entry name" value="OsmC"/>
    <property type="match status" value="1"/>
</dbReference>
<evidence type="ECO:0000259" key="1">
    <source>
        <dbReference type="Pfam" id="PF12146"/>
    </source>
</evidence>
<keyword evidence="3" id="KW-1185">Reference proteome</keyword>
<dbReference type="SUPFAM" id="SSF53474">
    <property type="entry name" value="alpha/beta-Hydrolases"/>
    <property type="match status" value="1"/>
</dbReference>
<proteinExistence type="predicted"/>
<dbReference type="RefSeq" id="WP_115220322.1">
    <property type="nucleotide sequence ID" value="NZ_CAXYJE010000005.1"/>
</dbReference>
<feature type="domain" description="Serine aminopeptidase S33" evidence="1">
    <location>
        <begin position="45"/>
        <end position="136"/>
    </location>
</feature>
<dbReference type="OrthoDB" id="9789573at2"/>
<dbReference type="GO" id="GO:0016787">
    <property type="term" value="F:hydrolase activity"/>
    <property type="evidence" value="ECO:0007669"/>
    <property type="project" value="UniProtKB-KW"/>
</dbReference>
<protein>
    <submittedName>
        <fullName evidence="2">Alpha/beta superfamily hydrolase</fullName>
    </submittedName>
</protein>